<name>A0A8E6B657_9BACT</name>
<dbReference type="Pfam" id="PF13481">
    <property type="entry name" value="AAA_25"/>
    <property type="match status" value="1"/>
</dbReference>
<dbReference type="EMBL" id="CP074694">
    <property type="protein sequence ID" value="QVL31233.1"/>
    <property type="molecule type" value="Genomic_DNA"/>
</dbReference>
<dbReference type="SMART" id="SM00382">
    <property type="entry name" value="AAA"/>
    <property type="match status" value="1"/>
</dbReference>
<sequence length="359" mass="39595">MNECDRLLKFKSFHEISESKMEWLWRGRIPRGVLVGLIGMPGVGKSLICVDIASRITKGVELPFDSTPRDPENVLWISAEEDASTIIKPRLGVAGAVMSKVFFFTGADKCDSMLALPLDAKRLEDALTEHDAKMVVIDTATSVLESRLSHNSDKDVREALLPLSKVASETGAVFILIRHTNKRNGESASNRGIGSRAWEGVCRSVLFVGTHQESQQKAVGVMKLNCGQIPPPLTYAIQDQVGTGLIQWGKEAPNITCDDLATLPAISSGRSRGRPSKTNRDSVEDLKTIFGERLDVDSSEIEDKMKNYGHSKGAIAHARKMLKIKSLKVDHKWFCRMPPEQLSSPLNEHPPRCDNIPES</sequence>
<proteinExistence type="predicted"/>
<dbReference type="RefSeq" id="WP_213495114.1">
    <property type="nucleotide sequence ID" value="NZ_CP074694.1"/>
</dbReference>
<dbReference type="InterPro" id="IPR003593">
    <property type="entry name" value="AAA+_ATPase"/>
</dbReference>
<evidence type="ECO:0000259" key="2">
    <source>
        <dbReference type="SMART" id="SM00382"/>
    </source>
</evidence>
<feature type="region of interest" description="Disordered" evidence="1">
    <location>
        <begin position="338"/>
        <end position="359"/>
    </location>
</feature>
<keyword evidence="4" id="KW-1185">Reference proteome</keyword>
<feature type="domain" description="AAA+ ATPase" evidence="2">
    <location>
        <begin position="31"/>
        <end position="203"/>
    </location>
</feature>
<evidence type="ECO:0000256" key="1">
    <source>
        <dbReference type="SAM" id="MobiDB-lite"/>
    </source>
</evidence>
<dbReference type="InterPro" id="IPR027417">
    <property type="entry name" value="P-loop_NTPase"/>
</dbReference>
<dbReference type="Proteomes" id="UP000676194">
    <property type="component" value="Chromosome"/>
</dbReference>
<evidence type="ECO:0000313" key="3">
    <source>
        <dbReference type="EMBL" id="QVL31233.1"/>
    </source>
</evidence>
<gene>
    <name evidence="3" type="ORF">KIH39_20645</name>
</gene>
<organism evidence="3 4">
    <name type="scientific">Telmatocola sphagniphila</name>
    <dbReference type="NCBI Taxonomy" id="1123043"/>
    <lineage>
        <taxon>Bacteria</taxon>
        <taxon>Pseudomonadati</taxon>
        <taxon>Planctomycetota</taxon>
        <taxon>Planctomycetia</taxon>
        <taxon>Gemmatales</taxon>
        <taxon>Gemmataceae</taxon>
    </lineage>
</organism>
<evidence type="ECO:0000313" key="4">
    <source>
        <dbReference type="Proteomes" id="UP000676194"/>
    </source>
</evidence>
<protein>
    <submittedName>
        <fullName evidence="3">AAA family ATPase</fullName>
    </submittedName>
</protein>
<dbReference type="Gene3D" id="3.40.50.300">
    <property type="entry name" value="P-loop containing nucleotide triphosphate hydrolases"/>
    <property type="match status" value="1"/>
</dbReference>
<dbReference type="AlphaFoldDB" id="A0A8E6B657"/>
<reference evidence="3" key="1">
    <citation type="submission" date="2021-05" db="EMBL/GenBank/DDBJ databases">
        <title>Complete genome sequence of the cellulolytic planctomycete Telmatocola sphagniphila SP2T and characterization of the first cellulase from planctomycetes.</title>
        <authorList>
            <person name="Rakitin A.L."/>
            <person name="Beletsky A.V."/>
            <person name="Naumoff D.G."/>
            <person name="Kulichevskaya I.S."/>
            <person name="Mardanov A.V."/>
            <person name="Ravin N.V."/>
            <person name="Dedysh S.N."/>
        </authorList>
    </citation>
    <scope>NUCLEOTIDE SEQUENCE</scope>
    <source>
        <strain evidence="3">SP2T</strain>
    </source>
</reference>
<accession>A0A8E6B657</accession>
<dbReference type="SUPFAM" id="SSF52540">
    <property type="entry name" value="P-loop containing nucleoside triphosphate hydrolases"/>
    <property type="match status" value="1"/>
</dbReference>
<dbReference type="KEGG" id="tsph:KIH39_20645"/>